<comment type="catalytic activity">
    <reaction evidence="13">
        <text>1,2,3-tri-(9Z-octadecenoyl)-glycerol + H2O = di-(9Z)-octadecenoylglycerol + (9Z)-octadecenoate + H(+)</text>
        <dbReference type="Rhea" id="RHEA:38575"/>
        <dbReference type="ChEBI" id="CHEBI:15377"/>
        <dbReference type="ChEBI" id="CHEBI:15378"/>
        <dbReference type="ChEBI" id="CHEBI:30823"/>
        <dbReference type="ChEBI" id="CHEBI:53753"/>
        <dbReference type="ChEBI" id="CHEBI:75945"/>
    </reaction>
    <physiologicalReaction direction="left-to-right" evidence="13">
        <dbReference type="Rhea" id="RHEA:38576"/>
    </physiologicalReaction>
</comment>
<dbReference type="InterPro" id="IPR016272">
    <property type="entry name" value="Lipase_LIPH"/>
</dbReference>
<dbReference type="FunFam" id="3.40.50.1820:FF:000033">
    <property type="entry name" value="Pancreatic triacylglycerol lipase"/>
    <property type="match status" value="1"/>
</dbReference>
<evidence type="ECO:0000256" key="5">
    <source>
        <dbReference type="ARBA" id="ARBA00022801"/>
    </source>
</evidence>
<evidence type="ECO:0000313" key="24">
    <source>
        <dbReference type="RefSeq" id="XP_004647596.1"/>
    </source>
</evidence>
<feature type="disulfide bond" evidence="18">
    <location>
        <begin position="107"/>
        <end position="118"/>
    </location>
</feature>
<keyword evidence="23" id="KW-1185">Reference proteome</keyword>
<keyword evidence="8 21" id="KW-0443">Lipid metabolism</keyword>
<keyword evidence="9 18" id="KW-1015">Disulfide bond</keyword>
<evidence type="ECO:0000256" key="12">
    <source>
        <dbReference type="ARBA" id="ARBA00048377"/>
    </source>
</evidence>
<dbReference type="AlphaFoldDB" id="A0A6P3FKJ8"/>
<dbReference type="GO" id="GO:0004465">
    <property type="term" value="F:lipoprotein lipase activity"/>
    <property type="evidence" value="ECO:0007669"/>
    <property type="project" value="TreeGrafter"/>
</dbReference>
<feature type="binding site" evidence="17">
    <location>
        <position position="212"/>
    </location>
    <ligand>
        <name>Ca(2+)</name>
        <dbReference type="ChEBI" id="CHEBI:29108"/>
    </ligand>
</feature>
<comment type="catalytic activity">
    <reaction evidence="14">
        <text>1,2-di-(9Z-octadecenoyl)-glycerol + H2O = (9Z-octadecenoyl)-glycerol + (9Z)-octadecenoate + H(+)</text>
        <dbReference type="Rhea" id="RHEA:38455"/>
        <dbReference type="ChEBI" id="CHEBI:15377"/>
        <dbReference type="ChEBI" id="CHEBI:15378"/>
        <dbReference type="ChEBI" id="CHEBI:30823"/>
        <dbReference type="ChEBI" id="CHEBI:52323"/>
        <dbReference type="ChEBI" id="CHEBI:75937"/>
    </reaction>
    <physiologicalReaction direction="left-to-right" evidence="14">
        <dbReference type="Rhea" id="RHEA:38456"/>
    </physiologicalReaction>
</comment>
<evidence type="ECO:0000256" key="18">
    <source>
        <dbReference type="PIRSR" id="PIRSR000865-3"/>
    </source>
</evidence>
<dbReference type="Pfam" id="PF01477">
    <property type="entry name" value="PLAT"/>
    <property type="match status" value="1"/>
</dbReference>
<dbReference type="InterPro" id="IPR000734">
    <property type="entry name" value="TAG_lipase"/>
</dbReference>
<dbReference type="InterPro" id="IPR002331">
    <property type="entry name" value="Lipase_panc"/>
</dbReference>
<dbReference type="InParanoid" id="A0A6P3FKJ8"/>
<feature type="disulfide bond" evidence="18 19">
    <location>
        <begin position="449"/>
        <end position="465"/>
    </location>
</feature>
<gene>
    <name evidence="24" type="primary">LOC101570546</name>
</gene>
<comment type="subcellular location">
    <subcellularLocation>
        <location evidence="1 21">Secreted</location>
    </subcellularLocation>
</comment>
<dbReference type="EC" id="3.1.1.3" evidence="21"/>
<dbReference type="SUPFAM" id="SSF53474">
    <property type="entry name" value="alpha/beta-Hydrolases"/>
    <property type="match status" value="1"/>
</dbReference>
<dbReference type="OrthoDB" id="199913at2759"/>
<dbReference type="InterPro" id="IPR033906">
    <property type="entry name" value="Lipase_N"/>
</dbReference>
<dbReference type="PANTHER" id="PTHR11610">
    <property type="entry name" value="LIPASE"/>
    <property type="match status" value="1"/>
</dbReference>
<dbReference type="CDD" id="cd01759">
    <property type="entry name" value="PLAT_PL"/>
    <property type="match status" value="1"/>
</dbReference>
<feature type="domain" description="PLAT" evidence="22">
    <location>
        <begin position="355"/>
        <end position="465"/>
    </location>
</feature>
<dbReference type="GO" id="GO:0046872">
    <property type="term" value="F:metal ion binding"/>
    <property type="evidence" value="ECO:0007669"/>
    <property type="project" value="UniProtKB-KW"/>
</dbReference>
<comment type="subunit">
    <text evidence="11">Forms a 1:1 stoichiometric complex with (pro)colipase/CLPS.</text>
</comment>
<dbReference type="RefSeq" id="XP_004647596.1">
    <property type="nucleotide sequence ID" value="XM_004647539.3"/>
</dbReference>
<dbReference type="InterPro" id="IPR029058">
    <property type="entry name" value="AB_hydrolase_fold"/>
</dbReference>
<dbReference type="FunCoup" id="A0A6P3FKJ8">
    <property type="interactions" value="282"/>
</dbReference>
<dbReference type="GO" id="GO:0005615">
    <property type="term" value="C:extracellular space"/>
    <property type="evidence" value="ECO:0007669"/>
    <property type="project" value="TreeGrafter"/>
</dbReference>
<feature type="active site" description="Charge relay system" evidence="16">
    <location>
        <position position="193"/>
    </location>
</feature>
<evidence type="ECO:0000256" key="2">
    <source>
        <dbReference type="ARBA" id="ARBA00010701"/>
    </source>
</evidence>
<dbReference type="Gene3D" id="3.40.50.1820">
    <property type="entry name" value="alpha/beta hydrolase"/>
    <property type="match status" value="1"/>
</dbReference>
<dbReference type="Pfam" id="PF00151">
    <property type="entry name" value="Lipase"/>
    <property type="match status" value="1"/>
</dbReference>
<feature type="active site" description="Charge relay system" evidence="16">
    <location>
        <position position="280"/>
    </location>
</feature>
<protein>
    <recommendedName>
        <fullName evidence="21">Triacylglycerol lipase</fullName>
        <ecNumber evidence="21">3.1.1.3</ecNumber>
    </recommendedName>
    <alternativeName>
        <fullName evidence="21">Pancreatic lipase</fullName>
    </alternativeName>
</protein>
<evidence type="ECO:0000256" key="20">
    <source>
        <dbReference type="RuleBase" id="RU004262"/>
    </source>
</evidence>
<keyword evidence="6 17" id="KW-0106">Calcium</keyword>
<evidence type="ECO:0000256" key="10">
    <source>
        <dbReference type="ARBA" id="ARBA00023369"/>
    </source>
</evidence>
<evidence type="ECO:0000256" key="9">
    <source>
        <dbReference type="ARBA" id="ARBA00023157"/>
    </source>
</evidence>
<keyword evidence="5" id="KW-0378">Hydrolase</keyword>
<organism evidence="23 24">
    <name type="scientific">Octodon degus</name>
    <name type="common">Degu</name>
    <name type="synonym">Sciurus degus</name>
    <dbReference type="NCBI Taxonomy" id="10160"/>
    <lineage>
        <taxon>Eukaryota</taxon>
        <taxon>Metazoa</taxon>
        <taxon>Chordata</taxon>
        <taxon>Craniata</taxon>
        <taxon>Vertebrata</taxon>
        <taxon>Euteleostomi</taxon>
        <taxon>Mammalia</taxon>
        <taxon>Eutheria</taxon>
        <taxon>Euarchontoglires</taxon>
        <taxon>Glires</taxon>
        <taxon>Rodentia</taxon>
        <taxon>Hystricomorpha</taxon>
        <taxon>Octodontidae</taxon>
        <taxon>Octodon</taxon>
    </lineage>
</organism>
<dbReference type="PRINTS" id="PR00821">
    <property type="entry name" value="TAGLIPASE"/>
</dbReference>
<feature type="binding site" evidence="17">
    <location>
        <position position="207"/>
    </location>
    <ligand>
        <name>Ca(2+)</name>
        <dbReference type="ChEBI" id="CHEBI:29108"/>
    </ligand>
</feature>
<feature type="disulfide bond" evidence="18">
    <location>
        <begin position="20"/>
        <end position="26"/>
    </location>
</feature>
<feature type="chain" id="PRO_5028505908" description="Triacylglycerol lipase" evidence="21">
    <location>
        <begin position="17"/>
        <end position="465"/>
    </location>
</feature>
<keyword evidence="7 21" id="KW-0442">Lipid degradation</keyword>
<feature type="binding site" evidence="17">
    <location>
        <position position="204"/>
    </location>
    <ligand>
        <name>Ca(2+)</name>
        <dbReference type="ChEBI" id="CHEBI:29108"/>
    </ligand>
</feature>
<evidence type="ECO:0000256" key="4">
    <source>
        <dbReference type="ARBA" id="ARBA00022723"/>
    </source>
</evidence>
<name>A0A6P3FKJ8_OCTDE</name>
<feature type="active site" description="Nucleophile" evidence="16">
    <location>
        <position position="169"/>
    </location>
</feature>
<proteinExistence type="inferred from homology"/>
<evidence type="ECO:0000256" key="14">
    <source>
        <dbReference type="ARBA" id="ARBA00048674"/>
    </source>
</evidence>
<sequence length="465" mass="51212">MLLLWTFSLLLGTVIGSEVCYDRLGCFSDDSPWAGILERPLKSLPWSPSAINTRFLLYTNENPSNYQIVTADSSAIKSSNFRTDRKTRFIIHGFIDKGEENWLANMCKAMIQVESVNCICVDWKGGSRALYTQASQNVRVVGAEVAYFVDVLQSQLGYSPSNVHVIGHSLGSHAAGEAGRRTKGAIGRITGLDPAEPYFQGAPELVRLDPSDAQFVDVIHTDGAPIVPNLGFGMSQTVGHLDFFPNGGVEMPGCQKNIISQIVDIDGIWEGSRDFAACNHLRSYKYYTDSILNPTGFAGFSCASYNTFSSNKCFPCSSGGCPQMGHYADRFSGKTNEQFQRFYLNTGDTSNFSRWRYQVAVTLSGQKVSGHVLVSLYGNWGNSKQYEIYKGSLQPGSSHVNQIDSDVDVGDVQKVKFIWYNNVINPTLPKVGASSITVTRNDGRVFNFCSQNTVREEVLLTLTPC</sequence>
<dbReference type="CDD" id="cd00707">
    <property type="entry name" value="Pancreat_lipase_like"/>
    <property type="match status" value="1"/>
</dbReference>
<evidence type="ECO:0000256" key="7">
    <source>
        <dbReference type="ARBA" id="ARBA00022963"/>
    </source>
</evidence>
<feature type="disulfide bond" evidence="18">
    <location>
        <begin position="316"/>
        <end position="321"/>
    </location>
</feature>
<comment type="catalytic activity">
    <reaction evidence="15">
        <text>all-trans-retinyl hexadecanoate + H2O = all-trans-retinol + hexadecanoate + H(+)</text>
        <dbReference type="Rhea" id="RHEA:13933"/>
        <dbReference type="ChEBI" id="CHEBI:7896"/>
        <dbReference type="ChEBI" id="CHEBI:15377"/>
        <dbReference type="ChEBI" id="CHEBI:15378"/>
        <dbReference type="ChEBI" id="CHEBI:17336"/>
        <dbReference type="ChEBI" id="CHEBI:17616"/>
    </reaction>
    <physiologicalReaction direction="left-to-right" evidence="15">
        <dbReference type="Rhea" id="RHEA:13934"/>
    </physiologicalReaction>
</comment>
<dbReference type="GeneID" id="101570546"/>
<dbReference type="GO" id="GO:0050253">
    <property type="term" value="F:retinyl-palmitate esterase activity"/>
    <property type="evidence" value="ECO:0007669"/>
    <property type="project" value="Ensembl"/>
</dbReference>
<dbReference type="PIRSF" id="PIRSF000865">
    <property type="entry name" value="Lipoprotein_lipase_LIPH"/>
    <property type="match status" value="1"/>
</dbReference>
<dbReference type="InterPro" id="IPR001024">
    <property type="entry name" value="PLAT/LH2_dom"/>
</dbReference>
<evidence type="ECO:0000256" key="1">
    <source>
        <dbReference type="ARBA" id="ARBA00004613"/>
    </source>
</evidence>
<evidence type="ECO:0000256" key="13">
    <source>
        <dbReference type="ARBA" id="ARBA00048386"/>
    </source>
</evidence>
<reference evidence="24" key="1">
    <citation type="submission" date="2025-08" db="UniProtKB">
        <authorList>
            <consortium name="RefSeq"/>
        </authorList>
    </citation>
    <scope>IDENTIFICATION</scope>
</reference>
<dbReference type="PROSITE" id="PS50095">
    <property type="entry name" value="PLAT"/>
    <property type="match status" value="1"/>
</dbReference>
<feature type="disulfide bond" evidence="18">
    <location>
        <begin position="302"/>
        <end position="313"/>
    </location>
</feature>
<keyword evidence="4 17" id="KW-0479">Metal-binding</keyword>
<dbReference type="InterPro" id="IPR036392">
    <property type="entry name" value="PLAT/LH2_dom_sf"/>
</dbReference>
<dbReference type="OMA" id="EPWVQGH"/>
<dbReference type="Proteomes" id="UP000515203">
    <property type="component" value="Unplaced"/>
</dbReference>
<evidence type="ECO:0000256" key="16">
    <source>
        <dbReference type="PIRSR" id="PIRSR000865-1"/>
    </source>
</evidence>
<dbReference type="SUPFAM" id="SSF49723">
    <property type="entry name" value="Lipase/lipooxygenase domain (PLAT/LH2 domain)"/>
    <property type="match status" value="1"/>
</dbReference>
<keyword evidence="21" id="KW-0732">Signal</keyword>
<feature type="disulfide bond" evidence="18">
    <location>
        <begin position="254"/>
        <end position="278"/>
    </location>
</feature>
<feature type="signal peptide" evidence="21">
    <location>
        <begin position="1"/>
        <end position="16"/>
    </location>
</feature>
<evidence type="ECO:0000256" key="19">
    <source>
        <dbReference type="PROSITE-ProRule" id="PRU00152"/>
    </source>
</evidence>
<evidence type="ECO:0000256" key="21">
    <source>
        <dbReference type="RuleBase" id="RU362046"/>
    </source>
</evidence>
<accession>A0A6P3FKJ8</accession>
<feature type="binding site" evidence="17">
    <location>
        <position position="209"/>
    </location>
    <ligand>
        <name>Ca(2+)</name>
        <dbReference type="ChEBI" id="CHEBI:29108"/>
    </ligand>
</feature>
<evidence type="ECO:0000313" key="23">
    <source>
        <dbReference type="Proteomes" id="UP000515203"/>
    </source>
</evidence>
<dbReference type="PANTHER" id="PTHR11610:SF147">
    <property type="entry name" value="PANCREATIC TRIACYLGLYCEROL LIPASE"/>
    <property type="match status" value="1"/>
</dbReference>
<keyword evidence="3 21" id="KW-0964">Secreted</keyword>
<dbReference type="PRINTS" id="PR00823">
    <property type="entry name" value="PANCLIPASE"/>
</dbReference>
<evidence type="ECO:0000259" key="22">
    <source>
        <dbReference type="PROSITE" id="PS50095"/>
    </source>
</evidence>
<dbReference type="GO" id="GO:0030299">
    <property type="term" value="P:intestinal cholesterol absorption"/>
    <property type="evidence" value="ECO:0007669"/>
    <property type="project" value="Ensembl"/>
</dbReference>
<comment type="similarity">
    <text evidence="2 20">Belongs to the AB hydrolase superfamily. Lipase family.</text>
</comment>
<evidence type="ECO:0000256" key="11">
    <source>
        <dbReference type="ARBA" id="ARBA00038559"/>
    </source>
</evidence>
<evidence type="ECO:0000256" key="8">
    <source>
        <dbReference type="ARBA" id="ARBA00023098"/>
    </source>
</evidence>
<evidence type="ECO:0000256" key="6">
    <source>
        <dbReference type="ARBA" id="ARBA00022837"/>
    </source>
</evidence>
<evidence type="ECO:0000256" key="17">
    <source>
        <dbReference type="PIRSR" id="PIRSR000865-2"/>
    </source>
</evidence>
<dbReference type="GO" id="GO:0016042">
    <property type="term" value="P:lipid catabolic process"/>
    <property type="evidence" value="ECO:0007669"/>
    <property type="project" value="UniProtKB-KW"/>
</dbReference>
<comment type="catalytic activity">
    <reaction evidence="10">
        <text>a triacylglycerol + H2O = a diacylglycerol + a fatty acid + H(+)</text>
        <dbReference type="Rhea" id="RHEA:12044"/>
        <dbReference type="ChEBI" id="CHEBI:15377"/>
        <dbReference type="ChEBI" id="CHEBI:15378"/>
        <dbReference type="ChEBI" id="CHEBI:17855"/>
        <dbReference type="ChEBI" id="CHEBI:18035"/>
        <dbReference type="ChEBI" id="CHEBI:28868"/>
        <dbReference type="EC" id="3.1.1.3"/>
    </reaction>
    <physiologicalReaction direction="left-to-right" evidence="10">
        <dbReference type="Rhea" id="RHEA:12045"/>
    </physiologicalReaction>
</comment>
<dbReference type="SMART" id="SM00308">
    <property type="entry name" value="LH2"/>
    <property type="match status" value="1"/>
</dbReference>
<evidence type="ECO:0000256" key="15">
    <source>
        <dbReference type="ARBA" id="ARBA00049053"/>
    </source>
</evidence>
<dbReference type="FunFam" id="2.60.60.20:FF:000003">
    <property type="entry name" value="Triacylglycerol lipase"/>
    <property type="match status" value="1"/>
</dbReference>
<dbReference type="InterPro" id="IPR013818">
    <property type="entry name" value="Lipase"/>
</dbReference>
<dbReference type="Gene3D" id="2.60.60.20">
    <property type="entry name" value="PLAT/LH2 domain"/>
    <property type="match status" value="1"/>
</dbReference>
<comment type="catalytic activity">
    <reaction evidence="12">
        <text>1,2,3-tributanoylglycerol + H2O = dibutanoylglycerol + butanoate + H(+)</text>
        <dbReference type="Rhea" id="RHEA:40475"/>
        <dbReference type="ChEBI" id="CHEBI:15377"/>
        <dbReference type="ChEBI" id="CHEBI:15378"/>
        <dbReference type="ChEBI" id="CHEBI:17968"/>
        <dbReference type="ChEBI" id="CHEBI:35020"/>
        <dbReference type="ChEBI" id="CHEBI:76478"/>
    </reaction>
    <physiologicalReaction direction="left-to-right" evidence="12">
        <dbReference type="Rhea" id="RHEA:40476"/>
    </physiologicalReaction>
</comment>
<evidence type="ECO:0000256" key="3">
    <source>
        <dbReference type="ARBA" id="ARBA00022525"/>
    </source>
</evidence>